<dbReference type="PANTHER" id="PTHR32114:SF2">
    <property type="entry name" value="ABC TRANSPORTER ABCH.3"/>
    <property type="match status" value="1"/>
</dbReference>
<dbReference type="Proteomes" id="UP000018896">
    <property type="component" value="Unassembled WGS sequence"/>
</dbReference>
<sequence length="897" mass="103723">MNQKIQDIIGLTKDQFRQIVMLPQGEFRKLLTSDTENKEEILRKIFRTVHFKQMTEGLNEKRVESQKHFEANKQERDLTMKNLEKNLPAREGSILFEVLNQDHYNTHQVIEALAKEIDFYREQQQTLKKQVLQKKDQLTKSTTTYHHSKAINDRFTALEKHLEHKELLEKEQSTIDIKKHRLQEAEKASQIELQERFLKELEMEESQLQDQVKQLKHELNNASELLSGVQSAFLIEEKKAPEREAAHFLVNKLKDMISEVAALDKKKQKVSILKQEVATCKQQNDDISSQTTELKKEKVSLTSELKELEKMVQKLPETSELNQTTRQKLKVVNECISLSTKATEISKQAFNEEEKLGTLKEEYEQLETRWIEGQASLLALHLHNGDPCPVCGSKEHPDLAESQQEIPTKEQLEQKRMLKDQVEGIYRTLQARIESLNNQLTEKETDLQVLGIDHKDLNSVYSDLEEAGQELEKKLTQLRADQDKFGKVRSKLEHVENKLEELEMTKEENDNTLHQLLANYQTEQALFEEKLQTIPEHLQSNQALAVEIEKAENDKQLLDHAWKSIQIKLNQAKEQKLRAETTLNSLAKQLETTLERKEKAAFNFKEVLLKANFQSTEDYNQAKLTETERAELKEEIELYTSHLQAITKQVADLQVELKGKERQDLNQLLELISTLEYELEQVQRSLSQITHYLESATTASSDICHAHEKVKDAEEIYYLHKDLYDVVRGENSKKISFERFLQIEFLEEIIQAANQRLNRLSNGQFHLIRSDRLEKRGKQSGLSLDVFDNYTGHNRDVKTLSGGEKFNASLSLALGMADVIQSHQGGISIETMFIDEGFGSLDEESLNKAIDTLIDLQQSGRLIGVISHVQELKQAIPAILDVRKMREGHSETRFLIK</sequence>
<keyword evidence="5" id="KW-0540">Nuclease</keyword>
<dbReference type="Gene3D" id="3.40.50.300">
    <property type="entry name" value="P-loop containing nucleotide triphosphate hydrolases"/>
    <property type="match status" value="2"/>
</dbReference>
<organism evidence="5 6">
    <name type="scientific">Halalkalibacter akibai (strain ATCC 43226 / DSM 21942 / CIP 109018 / JCM 9157 / 1139)</name>
    <name type="common">Bacillus akibai</name>
    <dbReference type="NCBI Taxonomy" id="1236973"/>
    <lineage>
        <taxon>Bacteria</taxon>
        <taxon>Bacillati</taxon>
        <taxon>Bacillota</taxon>
        <taxon>Bacilli</taxon>
        <taxon>Bacillales</taxon>
        <taxon>Bacillaceae</taxon>
        <taxon>Halalkalibacter</taxon>
    </lineage>
</organism>
<proteinExistence type="inferred from homology"/>
<feature type="coiled-coil region" evidence="4">
    <location>
        <begin position="263"/>
        <end position="311"/>
    </location>
</feature>
<feature type="coiled-coil region" evidence="4">
    <location>
        <begin position="168"/>
        <end position="232"/>
    </location>
</feature>
<evidence type="ECO:0000313" key="5">
    <source>
        <dbReference type="EMBL" id="GAE34858.1"/>
    </source>
</evidence>
<evidence type="ECO:0000256" key="4">
    <source>
        <dbReference type="SAM" id="Coils"/>
    </source>
</evidence>
<dbReference type="eggNOG" id="COG0419">
    <property type="taxonomic scope" value="Bacteria"/>
</dbReference>
<evidence type="ECO:0000256" key="3">
    <source>
        <dbReference type="ARBA" id="ARBA00013368"/>
    </source>
</evidence>
<gene>
    <name evidence="5" type="ORF">JCM9157_1938</name>
</gene>
<dbReference type="AlphaFoldDB" id="W4QTA0"/>
<keyword evidence="5" id="KW-0269">Exonuclease</keyword>
<comment type="caution">
    <text evidence="5">The sequence shown here is derived from an EMBL/GenBank/DDBJ whole genome shotgun (WGS) entry which is preliminary data.</text>
</comment>
<feature type="coiled-coil region" evidence="4">
    <location>
        <begin position="110"/>
        <end position="137"/>
    </location>
</feature>
<keyword evidence="4" id="KW-0175">Coiled coil</keyword>
<comment type="similarity">
    <text evidence="1">Belongs to the SMC family. SbcC subfamily.</text>
</comment>
<dbReference type="Pfam" id="PF13558">
    <property type="entry name" value="SbcC_Walker_B"/>
    <property type="match status" value="1"/>
</dbReference>
<comment type="subunit">
    <text evidence="2">Heterodimer of SbcC and SbcD.</text>
</comment>
<dbReference type="OrthoDB" id="9795626at2"/>
<dbReference type="PANTHER" id="PTHR32114">
    <property type="entry name" value="ABC TRANSPORTER ABCH.3"/>
    <property type="match status" value="1"/>
</dbReference>
<dbReference type="STRING" id="1236973.JCM9157_1938"/>
<accession>W4QTA0</accession>
<evidence type="ECO:0000256" key="2">
    <source>
        <dbReference type="ARBA" id="ARBA00011322"/>
    </source>
</evidence>
<dbReference type="SUPFAM" id="SSF52540">
    <property type="entry name" value="P-loop containing nucleoside triphosphate hydrolases"/>
    <property type="match status" value="1"/>
</dbReference>
<keyword evidence="6" id="KW-1185">Reference proteome</keyword>
<feature type="coiled-coil region" evidence="4">
    <location>
        <begin position="622"/>
        <end position="685"/>
    </location>
</feature>
<name>W4QTA0_HALA3</name>
<protein>
    <recommendedName>
        <fullName evidence="3">Nuclease SbcCD subunit C</fullName>
    </recommendedName>
</protein>
<dbReference type="InterPro" id="IPR027417">
    <property type="entry name" value="P-loop_NTPase"/>
</dbReference>
<reference evidence="5 6" key="1">
    <citation type="journal article" date="2014" name="Genome Announc.">
        <title>Draft Genome Sequences of Three Alkaliphilic Bacillus Strains, Bacillus wakoensis JCM 9140T, Bacillus akibai JCM 9157T, and Bacillus hemicellulosilyticus JCM 9152T.</title>
        <authorList>
            <person name="Yuki M."/>
            <person name="Oshima K."/>
            <person name="Suda W."/>
            <person name="Oshida Y."/>
            <person name="Kitamura K."/>
            <person name="Iida T."/>
            <person name="Hattori M."/>
            <person name="Ohkuma M."/>
        </authorList>
    </citation>
    <scope>NUCLEOTIDE SEQUENCE [LARGE SCALE GENOMIC DNA]</scope>
    <source>
        <strain evidence="5 6">JCM 9157</strain>
    </source>
</reference>
<keyword evidence="5" id="KW-0378">Hydrolase</keyword>
<feature type="coiled-coil region" evidence="4">
    <location>
        <begin position="419"/>
        <end position="589"/>
    </location>
</feature>
<evidence type="ECO:0000256" key="1">
    <source>
        <dbReference type="ARBA" id="ARBA00006930"/>
    </source>
</evidence>
<dbReference type="EMBL" id="BAUV01000011">
    <property type="protein sequence ID" value="GAE34858.1"/>
    <property type="molecule type" value="Genomic_DNA"/>
</dbReference>
<evidence type="ECO:0000313" key="6">
    <source>
        <dbReference type="Proteomes" id="UP000018896"/>
    </source>
</evidence>
<dbReference type="GO" id="GO:0004527">
    <property type="term" value="F:exonuclease activity"/>
    <property type="evidence" value="ECO:0007669"/>
    <property type="project" value="UniProtKB-KW"/>
</dbReference>